<dbReference type="EMBL" id="REGN01001260">
    <property type="protein sequence ID" value="RNA35990.1"/>
    <property type="molecule type" value="Genomic_DNA"/>
</dbReference>
<keyword evidence="2" id="KW-1185">Reference proteome</keyword>
<evidence type="ECO:0000313" key="2">
    <source>
        <dbReference type="Proteomes" id="UP000276133"/>
    </source>
</evidence>
<accession>A0A3M7SK24</accession>
<feature type="non-terminal residue" evidence="1">
    <location>
        <position position="60"/>
    </location>
</feature>
<comment type="caution">
    <text evidence="1">The sequence shown here is derived from an EMBL/GenBank/DDBJ whole genome shotgun (WGS) entry which is preliminary data.</text>
</comment>
<evidence type="ECO:0000313" key="1">
    <source>
        <dbReference type="EMBL" id="RNA35990.1"/>
    </source>
</evidence>
<protein>
    <submittedName>
        <fullName evidence="1">Uncharacterized protein</fullName>
    </submittedName>
</protein>
<gene>
    <name evidence="1" type="ORF">BpHYR1_007667</name>
</gene>
<proteinExistence type="predicted"/>
<organism evidence="1 2">
    <name type="scientific">Brachionus plicatilis</name>
    <name type="common">Marine rotifer</name>
    <name type="synonym">Brachionus muelleri</name>
    <dbReference type="NCBI Taxonomy" id="10195"/>
    <lineage>
        <taxon>Eukaryota</taxon>
        <taxon>Metazoa</taxon>
        <taxon>Spiralia</taxon>
        <taxon>Gnathifera</taxon>
        <taxon>Rotifera</taxon>
        <taxon>Eurotatoria</taxon>
        <taxon>Monogononta</taxon>
        <taxon>Pseudotrocha</taxon>
        <taxon>Ploima</taxon>
        <taxon>Brachionidae</taxon>
        <taxon>Brachionus</taxon>
    </lineage>
</organism>
<sequence>MTGISRIAVVAGLGFNCCAYAQGFTGLACYVTSDFMSIWRPVTKFKLLNLCDQLLNLCDL</sequence>
<dbReference type="Proteomes" id="UP000276133">
    <property type="component" value="Unassembled WGS sequence"/>
</dbReference>
<reference evidence="1 2" key="1">
    <citation type="journal article" date="2018" name="Sci. Rep.">
        <title>Genomic signatures of local adaptation to the degree of environmental predictability in rotifers.</title>
        <authorList>
            <person name="Franch-Gras L."/>
            <person name="Hahn C."/>
            <person name="Garcia-Roger E.M."/>
            <person name="Carmona M.J."/>
            <person name="Serra M."/>
            <person name="Gomez A."/>
        </authorList>
    </citation>
    <scope>NUCLEOTIDE SEQUENCE [LARGE SCALE GENOMIC DNA]</scope>
    <source>
        <strain evidence="1">HYR1</strain>
    </source>
</reference>
<dbReference type="PROSITE" id="PS51257">
    <property type="entry name" value="PROKAR_LIPOPROTEIN"/>
    <property type="match status" value="1"/>
</dbReference>
<dbReference type="AlphaFoldDB" id="A0A3M7SK24"/>
<name>A0A3M7SK24_BRAPC</name>